<dbReference type="RefSeq" id="WP_191894238.1">
    <property type="nucleotide sequence ID" value="NZ_BMQD01000004.1"/>
</dbReference>
<keyword evidence="1" id="KW-0067">ATP-binding</keyword>
<comment type="caution">
    <text evidence="3">The sequence shown here is derived from an EMBL/GenBank/DDBJ whole genome shotgun (WGS) entry which is preliminary data.</text>
</comment>
<organism evidence="3 4">
    <name type="scientific">Planomonospora parontospora</name>
    <dbReference type="NCBI Taxonomy" id="58119"/>
    <lineage>
        <taxon>Bacteria</taxon>
        <taxon>Bacillati</taxon>
        <taxon>Actinomycetota</taxon>
        <taxon>Actinomycetes</taxon>
        <taxon>Streptosporangiales</taxon>
        <taxon>Streptosporangiaceae</taxon>
        <taxon>Planomonospora</taxon>
    </lineage>
</organism>
<sequence length="429" mass="46357">MSTIEPVESGLPHAGRPHAVRLDPAVPALVLRLDDNVLHHGTLAAVRSLGRAGVEVHAVLEGRHAPASRSRHLARTHVWPDGPRTPEALTSALEAIASVIGRRAVLLPMDDAGAVFAAEHAAALAPLFLLPGQVPGLPRRLADKSSLAALCAGLGVSHPETHVIATAGDAAAAVRRLGLPLMAKWARPWLLPPGSGLRSTTQVRTAQEAARLAARTGGPGGDLLFQRFVPGTAGSDWFFHGYFGEDSSCLFGGAGRKERAYPPRAGLTTLGRWLPNPRVEGAARSLASGLGYRGVLDLDFRYDAAADAYHLLDFNPRLGAQFRLFTDERGLDLVRALHLDLTGTPPSPGRPAHGRTFLVENYDPFPALHDRRMHRLTCAGWLRSLREADEFAWFDGDDPLPFLTMARQTMKRGFNRLARRRRSLPAAPR</sequence>
<dbReference type="GO" id="GO:0005524">
    <property type="term" value="F:ATP binding"/>
    <property type="evidence" value="ECO:0007669"/>
    <property type="project" value="UniProtKB-UniRule"/>
</dbReference>
<dbReference type="PROSITE" id="PS50975">
    <property type="entry name" value="ATP_GRASP"/>
    <property type="match status" value="1"/>
</dbReference>
<evidence type="ECO:0000313" key="4">
    <source>
        <dbReference type="Proteomes" id="UP000627984"/>
    </source>
</evidence>
<accession>A0AA37F3I2</accession>
<evidence type="ECO:0000256" key="1">
    <source>
        <dbReference type="PROSITE-ProRule" id="PRU00409"/>
    </source>
</evidence>
<reference evidence="3" key="2">
    <citation type="submission" date="2022-09" db="EMBL/GenBank/DDBJ databases">
        <authorList>
            <person name="Sun Q."/>
            <person name="Ohkuma M."/>
        </authorList>
    </citation>
    <scope>NUCLEOTIDE SEQUENCE</scope>
    <source>
        <strain evidence="3">JCM 3093</strain>
    </source>
</reference>
<dbReference type="AlphaFoldDB" id="A0AA37F3I2"/>
<dbReference type="InterPro" id="IPR011761">
    <property type="entry name" value="ATP-grasp"/>
</dbReference>
<evidence type="ECO:0000313" key="3">
    <source>
        <dbReference type="EMBL" id="GGK58085.1"/>
    </source>
</evidence>
<evidence type="ECO:0000259" key="2">
    <source>
        <dbReference type="PROSITE" id="PS50975"/>
    </source>
</evidence>
<name>A0AA37F3I2_9ACTN</name>
<dbReference type="GO" id="GO:0046872">
    <property type="term" value="F:metal ion binding"/>
    <property type="evidence" value="ECO:0007669"/>
    <property type="project" value="InterPro"/>
</dbReference>
<dbReference type="Gene3D" id="3.30.470.20">
    <property type="entry name" value="ATP-grasp fold, B domain"/>
    <property type="match status" value="1"/>
</dbReference>
<feature type="domain" description="ATP-grasp" evidence="2">
    <location>
        <begin position="148"/>
        <end position="342"/>
    </location>
</feature>
<protein>
    <submittedName>
        <fullName evidence="3">ATP-grasp domain-containing protein</fullName>
    </submittedName>
</protein>
<dbReference type="SUPFAM" id="SSF56059">
    <property type="entry name" value="Glutathione synthetase ATP-binding domain-like"/>
    <property type="match status" value="1"/>
</dbReference>
<keyword evidence="1" id="KW-0547">Nucleotide-binding</keyword>
<dbReference type="Proteomes" id="UP000627984">
    <property type="component" value="Unassembled WGS sequence"/>
</dbReference>
<reference evidence="3" key="1">
    <citation type="journal article" date="2014" name="Int. J. Syst. Evol. Microbiol.">
        <title>Complete genome sequence of Corynebacterium casei LMG S-19264T (=DSM 44701T), isolated from a smear-ripened cheese.</title>
        <authorList>
            <consortium name="US DOE Joint Genome Institute (JGI-PGF)"/>
            <person name="Walter F."/>
            <person name="Albersmeier A."/>
            <person name="Kalinowski J."/>
            <person name="Ruckert C."/>
        </authorList>
    </citation>
    <scope>NUCLEOTIDE SEQUENCE</scope>
    <source>
        <strain evidence="3">JCM 3093</strain>
    </source>
</reference>
<proteinExistence type="predicted"/>
<dbReference type="EMBL" id="BMQD01000004">
    <property type="protein sequence ID" value="GGK58085.1"/>
    <property type="molecule type" value="Genomic_DNA"/>
</dbReference>
<gene>
    <name evidence="3" type="ORF">GCM10010126_17030</name>
</gene>